<evidence type="ECO:0000313" key="1">
    <source>
        <dbReference type="EMBL" id="ULT80421.1"/>
    </source>
</evidence>
<gene>
    <name evidence="1" type="ORF">L3Y34_010771</name>
</gene>
<organism evidence="1 2">
    <name type="scientific">Caenorhabditis briggsae</name>
    <dbReference type="NCBI Taxonomy" id="6238"/>
    <lineage>
        <taxon>Eukaryota</taxon>
        <taxon>Metazoa</taxon>
        <taxon>Ecdysozoa</taxon>
        <taxon>Nematoda</taxon>
        <taxon>Chromadorea</taxon>
        <taxon>Rhabditida</taxon>
        <taxon>Rhabditina</taxon>
        <taxon>Rhabditomorpha</taxon>
        <taxon>Rhabditoidea</taxon>
        <taxon>Rhabditidae</taxon>
        <taxon>Peloderinae</taxon>
        <taxon>Caenorhabditis</taxon>
    </lineage>
</organism>
<protein>
    <submittedName>
        <fullName evidence="1">Uncharacterized protein</fullName>
    </submittedName>
</protein>
<reference evidence="1 2" key="1">
    <citation type="submission" date="2022-05" db="EMBL/GenBank/DDBJ databases">
        <title>Chromosome-level reference genomes for two strains of Caenorhabditis briggsae: an improved platform for comparative genomics.</title>
        <authorList>
            <person name="Stevens L."/>
            <person name="Andersen E.C."/>
        </authorList>
    </citation>
    <scope>NUCLEOTIDE SEQUENCE [LARGE SCALE GENOMIC DNA]</scope>
    <source>
        <strain evidence="1">QX1410_ONT</strain>
        <tissue evidence="1">Whole-organism</tissue>
    </source>
</reference>
<accession>A0AAE9CTJ0</accession>
<evidence type="ECO:0000313" key="2">
    <source>
        <dbReference type="Proteomes" id="UP000827892"/>
    </source>
</evidence>
<proteinExistence type="predicted"/>
<dbReference type="AlphaFoldDB" id="A0AAE9CTJ0"/>
<dbReference type="Proteomes" id="UP000827892">
    <property type="component" value="Chromosome X"/>
</dbReference>
<dbReference type="EMBL" id="CP090896">
    <property type="protein sequence ID" value="ULT80421.1"/>
    <property type="molecule type" value="Genomic_DNA"/>
</dbReference>
<sequence>MFPFAESDVIENFKSWRTESSIRTLILTIMLAESIEDFGAKMIEIKAKPVQEAASSMSNKCARRWGYVSSAWLLKQNNTGAEVLITLGSCPLTRKRKDFHMKEKFEIVPENL</sequence>
<name>A0AAE9CTJ0_CAEBR</name>